<evidence type="ECO:0000313" key="3">
    <source>
        <dbReference type="EMBL" id="KAJ0409098.1"/>
    </source>
</evidence>
<evidence type="ECO:0000256" key="1">
    <source>
        <dbReference type="SAM" id="MobiDB-lite"/>
    </source>
</evidence>
<protein>
    <recommendedName>
        <fullName evidence="2">PX domain-containing protein</fullName>
    </recommendedName>
</protein>
<dbReference type="PROSITE" id="PS50195">
    <property type="entry name" value="PX"/>
    <property type="match status" value="1"/>
</dbReference>
<reference evidence="3" key="1">
    <citation type="submission" date="2021-12" db="EMBL/GenBank/DDBJ databases">
        <title>Prjna785345.</title>
        <authorList>
            <person name="Rujirawat T."/>
            <person name="Krajaejun T."/>
        </authorList>
    </citation>
    <scope>NUCLEOTIDE SEQUENCE</scope>
    <source>
        <strain evidence="3">Pi057C3</strain>
    </source>
</reference>
<sequence length="278" mass="30760">MPDIPAVRSHPVVRPAGLQVGADKVTLVMGGTAVERSMVTIGSLVICNVRPVGGSAFSRYTLYAVHVQNAITGRSWVVHRRYSEFLAFRELIREHFEQHCDLFPKIHAIVEDLYFPRKHRIRSNTGRVVQHRCSAFLQFLVVLHRLLISQKYQQFQRICAHGVSILRGFLGSSVVQDPLHSSIYEVPGPILQTVVELDNEDDENVDELKSKCQLAAEDSASATCSDTDSQRTLSEHEEPDVDGCPDASALEINKLGVDILIKQAMMSTANGASSPSTL</sequence>
<evidence type="ECO:0000259" key="2">
    <source>
        <dbReference type="PROSITE" id="PS50195"/>
    </source>
</evidence>
<dbReference type="Proteomes" id="UP001209570">
    <property type="component" value="Unassembled WGS sequence"/>
</dbReference>
<dbReference type="SUPFAM" id="SSF64268">
    <property type="entry name" value="PX domain"/>
    <property type="match status" value="1"/>
</dbReference>
<dbReference type="Gene3D" id="3.30.1520.10">
    <property type="entry name" value="Phox-like domain"/>
    <property type="match status" value="1"/>
</dbReference>
<keyword evidence="4" id="KW-1185">Reference proteome</keyword>
<gene>
    <name evidence="3" type="ORF">P43SY_002232</name>
</gene>
<name>A0AAD5MBD3_PYTIN</name>
<comment type="caution">
    <text evidence="3">The sequence shown here is derived from an EMBL/GenBank/DDBJ whole genome shotgun (WGS) entry which is preliminary data.</text>
</comment>
<dbReference type="EMBL" id="JAKCXM010000006">
    <property type="protein sequence ID" value="KAJ0409098.1"/>
    <property type="molecule type" value="Genomic_DNA"/>
</dbReference>
<dbReference type="Pfam" id="PF00787">
    <property type="entry name" value="PX"/>
    <property type="match status" value="1"/>
</dbReference>
<dbReference type="GO" id="GO:0035091">
    <property type="term" value="F:phosphatidylinositol binding"/>
    <property type="evidence" value="ECO:0007669"/>
    <property type="project" value="InterPro"/>
</dbReference>
<feature type="region of interest" description="Disordered" evidence="1">
    <location>
        <begin position="224"/>
        <end position="245"/>
    </location>
</feature>
<organism evidence="3 4">
    <name type="scientific">Pythium insidiosum</name>
    <name type="common">Pythiosis disease agent</name>
    <dbReference type="NCBI Taxonomy" id="114742"/>
    <lineage>
        <taxon>Eukaryota</taxon>
        <taxon>Sar</taxon>
        <taxon>Stramenopiles</taxon>
        <taxon>Oomycota</taxon>
        <taxon>Peronosporomycetes</taxon>
        <taxon>Pythiales</taxon>
        <taxon>Pythiaceae</taxon>
        <taxon>Pythium</taxon>
    </lineage>
</organism>
<dbReference type="AlphaFoldDB" id="A0AAD5MBD3"/>
<proteinExistence type="predicted"/>
<dbReference type="CDD" id="cd06093">
    <property type="entry name" value="PX_domain"/>
    <property type="match status" value="1"/>
</dbReference>
<accession>A0AAD5MBD3</accession>
<dbReference type="InterPro" id="IPR001683">
    <property type="entry name" value="PX_dom"/>
</dbReference>
<feature type="domain" description="PX" evidence="2">
    <location>
        <begin position="41"/>
        <end position="176"/>
    </location>
</feature>
<evidence type="ECO:0000313" key="4">
    <source>
        <dbReference type="Proteomes" id="UP001209570"/>
    </source>
</evidence>
<dbReference type="InterPro" id="IPR036871">
    <property type="entry name" value="PX_dom_sf"/>
</dbReference>